<keyword evidence="13" id="KW-1185">Reference proteome</keyword>
<dbReference type="Gene3D" id="3.40.50.300">
    <property type="entry name" value="P-loop containing nucleotide triphosphate hydrolases"/>
    <property type="match status" value="2"/>
</dbReference>
<feature type="region of interest" description="Disordered" evidence="7">
    <location>
        <begin position="48"/>
        <end position="109"/>
    </location>
</feature>
<feature type="region of interest" description="Disordered" evidence="7">
    <location>
        <begin position="211"/>
        <end position="234"/>
    </location>
</feature>
<keyword evidence="5" id="KW-0067">ATP-binding</keyword>
<evidence type="ECO:0000256" key="4">
    <source>
        <dbReference type="ARBA" id="ARBA00022806"/>
    </source>
</evidence>
<proteinExistence type="predicted"/>
<dbReference type="InterPro" id="IPR027417">
    <property type="entry name" value="P-loop_NTPase"/>
</dbReference>
<feature type="chain" id="PRO_5045906811" description="RNA helicase" evidence="8">
    <location>
        <begin position="19"/>
        <end position="815"/>
    </location>
</feature>
<feature type="domain" description="DEAD-box RNA helicase Q" evidence="11">
    <location>
        <begin position="333"/>
        <end position="361"/>
    </location>
</feature>
<organism evidence="12 13">
    <name type="scientific">Batrachochytrium salamandrivorans</name>
    <dbReference type="NCBI Taxonomy" id="1357716"/>
    <lineage>
        <taxon>Eukaryota</taxon>
        <taxon>Fungi</taxon>
        <taxon>Fungi incertae sedis</taxon>
        <taxon>Chytridiomycota</taxon>
        <taxon>Chytridiomycota incertae sedis</taxon>
        <taxon>Chytridiomycetes</taxon>
        <taxon>Rhizophydiales</taxon>
        <taxon>Rhizophydiales incertae sedis</taxon>
        <taxon>Batrachochytrium</taxon>
    </lineage>
</organism>
<dbReference type="SMART" id="SM00490">
    <property type="entry name" value="HELICc"/>
    <property type="match status" value="1"/>
</dbReference>
<feature type="domain" description="Helicase ATP-binding" evidence="9">
    <location>
        <begin position="364"/>
        <end position="540"/>
    </location>
</feature>
<dbReference type="SUPFAM" id="SSF52540">
    <property type="entry name" value="P-loop containing nucleoside triphosphate hydrolases"/>
    <property type="match status" value="2"/>
</dbReference>
<evidence type="ECO:0000313" key="12">
    <source>
        <dbReference type="EMBL" id="KAH6585531.1"/>
    </source>
</evidence>
<accession>A0ABQ8ERR1</accession>
<evidence type="ECO:0000256" key="6">
    <source>
        <dbReference type="PROSITE-ProRule" id="PRU00552"/>
    </source>
</evidence>
<evidence type="ECO:0000256" key="7">
    <source>
        <dbReference type="SAM" id="MobiDB-lite"/>
    </source>
</evidence>
<comment type="caution">
    <text evidence="12">The sequence shown here is derived from an EMBL/GenBank/DDBJ whole genome shotgun (WGS) entry which is preliminary data.</text>
</comment>
<dbReference type="PANTHER" id="PTHR47958">
    <property type="entry name" value="ATP-DEPENDENT RNA HELICASE DBP3"/>
    <property type="match status" value="1"/>
</dbReference>
<sequence length="815" mass="87909">MHGWSATFEKLLCAALLARNSPWLPSPPDPTRNSRQCTIQAMFGKKPALKAVSKKRAFDDSSDDDTSSKSKNIRLPVGPRAAIGGSSAGMSGISEKEQQNPTHTTASAVHASDNTRLDSTSVIPLHSVDSAVRTDSVDGNNGSIDSANNTINGMDEIDEIDEIDAYMNQLQEQSMTINSNARKSSTLDDEDDHMESYVKHMQSKGVIVGSGKGSGSGGGAFTQSAGSNDDSDVNSDEEVYATARAIDAQDLQLLENYGPDGHVSRGRGRANNDQKDMDPLPPIDHSAMDYPTFVKNFYKQHADIASLSDSVVATIRNDLNMRVFGRNVPSPCIAFAHFGFSDMLLQTIVKHGYSEPTAIQRQAVPIAMSGYDLIGVAQTGSGKTAAFLWPMLIHIMDQPELERGDGPIGLVLAPTRELAHQIYLEAKKFARAFRGLRVSVLYGGVGKNEQFKELRAGVELLVATPGRLIDLIKMKATNLSRVTFLVLDEADQMLNLGFEPQVRSICSHIRPDRQTLLFSATFRKRIEYLVRELLSNPIRISIGDVGQSNSDITQIPIVLESDDKKWEWLAAHLPPLGIQGSVLVFVSRKAGVDELAANLCVSMSKALQASGTSIQGGHVPTTASTGSPFPSQIVGALHGDLMQAQRDHVLKDFKSGRSRVLVSTDVAARGLDIKGVKTVINYDVSKDIDAYVHRIGRTGRAGEKGTAYTLITMQEDRFAADLVQLMENGHQAPPEPLVNLAMQNPWFRKRRLGGGRGGGRGNASDRGGFSDRARGRGRGRGGLGFQRGGGNGANATGSNSLLRGVSFVRGGSHHS</sequence>
<feature type="compositionally biased region" description="Gly residues" evidence="7">
    <location>
        <begin position="211"/>
        <end position="220"/>
    </location>
</feature>
<evidence type="ECO:0000256" key="3">
    <source>
        <dbReference type="ARBA" id="ARBA00022801"/>
    </source>
</evidence>
<reference evidence="12 13" key="1">
    <citation type="submission" date="2021-02" db="EMBL/GenBank/DDBJ databases">
        <title>Variation within the Batrachochytrium salamandrivorans European outbreak.</title>
        <authorList>
            <person name="Kelly M."/>
            <person name="Pasmans F."/>
            <person name="Shea T.P."/>
            <person name="Munoz J.F."/>
            <person name="Carranza S."/>
            <person name="Cuomo C.A."/>
            <person name="Martel A."/>
        </authorList>
    </citation>
    <scope>NUCLEOTIDE SEQUENCE [LARGE SCALE GENOMIC DNA]</scope>
    <source>
        <strain evidence="12 13">AMFP18/2</strain>
    </source>
</reference>
<dbReference type="CDD" id="cd18787">
    <property type="entry name" value="SF2_C_DEAD"/>
    <property type="match status" value="1"/>
</dbReference>
<protein>
    <recommendedName>
        <fullName evidence="1">RNA helicase</fullName>
        <ecNumber evidence="1">3.6.4.13</ecNumber>
    </recommendedName>
</protein>
<dbReference type="PROSITE" id="PS51192">
    <property type="entry name" value="HELICASE_ATP_BIND_1"/>
    <property type="match status" value="1"/>
</dbReference>
<dbReference type="Proteomes" id="UP001648503">
    <property type="component" value="Unassembled WGS sequence"/>
</dbReference>
<evidence type="ECO:0000259" key="9">
    <source>
        <dbReference type="PROSITE" id="PS51192"/>
    </source>
</evidence>
<feature type="compositionally biased region" description="Gly residues" evidence="7">
    <location>
        <begin position="780"/>
        <end position="792"/>
    </location>
</feature>
<feature type="compositionally biased region" description="Low complexity" evidence="7">
    <location>
        <begin position="81"/>
        <end position="93"/>
    </location>
</feature>
<dbReference type="SMART" id="SM00487">
    <property type="entry name" value="DEXDc"/>
    <property type="match status" value="1"/>
</dbReference>
<keyword evidence="4" id="KW-0347">Helicase</keyword>
<feature type="region of interest" description="Disordered" evidence="7">
    <location>
        <begin position="256"/>
        <end position="278"/>
    </location>
</feature>
<evidence type="ECO:0000256" key="1">
    <source>
        <dbReference type="ARBA" id="ARBA00012552"/>
    </source>
</evidence>
<keyword evidence="3" id="KW-0378">Hydrolase</keyword>
<feature type="region of interest" description="Disordered" evidence="7">
    <location>
        <begin position="750"/>
        <end position="799"/>
    </location>
</feature>
<evidence type="ECO:0000313" key="13">
    <source>
        <dbReference type="Proteomes" id="UP001648503"/>
    </source>
</evidence>
<feature type="signal peptide" evidence="8">
    <location>
        <begin position="1"/>
        <end position="18"/>
    </location>
</feature>
<dbReference type="PROSITE" id="PS51194">
    <property type="entry name" value="HELICASE_CTER"/>
    <property type="match status" value="1"/>
</dbReference>
<gene>
    <name evidence="12" type="ORF">BASA50_001140</name>
</gene>
<dbReference type="InterPro" id="IPR001650">
    <property type="entry name" value="Helicase_C-like"/>
</dbReference>
<name>A0ABQ8ERR1_9FUNG</name>
<evidence type="ECO:0000259" key="10">
    <source>
        <dbReference type="PROSITE" id="PS51194"/>
    </source>
</evidence>
<dbReference type="InterPro" id="IPR011545">
    <property type="entry name" value="DEAD/DEAH_box_helicase_dom"/>
</dbReference>
<evidence type="ECO:0000256" key="5">
    <source>
        <dbReference type="ARBA" id="ARBA00022840"/>
    </source>
</evidence>
<keyword evidence="8" id="KW-0732">Signal</keyword>
<dbReference type="InterPro" id="IPR014001">
    <property type="entry name" value="Helicase_ATP-bd"/>
</dbReference>
<dbReference type="EC" id="3.6.4.13" evidence="1"/>
<dbReference type="Pfam" id="PF00270">
    <property type="entry name" value="DEAD"/>
    <property type="match status" value="1"/>
</dbReference>
<feature type="domain" description="Helicase C-terminal" evidence="10">
    <location>
        <begin position="551"/>
        <end position="741"/>
    </location>
</feature>
<feature type="compositionally biased region" description="Polar residues" evidence="7">
    <location>
        <begin position="99"/>
        <end position="109"/>
    </location>
</feature>
<dbReference type="Pfam" id="PF00271">
    <property type="entry name" value="Helicase_C"/>
    <property type="match status" value="1"/>
</dbReference>
<dbReference type="InterPro" id="IPR014014">
    <property type="entry name" value="RNA_helicase_DEAD_Q_motif"/>
</dbReference>
<feature type="short sequence motif" description="Q motif" evidence="6">
    <location>
        <begin position="333"/>
        <end position="361"/>
    </location>
</feature>
<evidence type="ECO:0000256" key="2">
    <source>
        <dbReference type="ARBA" id="ARBA00022741"/>
    </source>
</evidence>
<evidence type="ECO:0000259" key="11">
    <source>
        <dbReference type="PROSITE" id="PS51195"/>
    </source>
</evidence>
<dbReference type="EMBL" id="JAFCIX010000580">
    <property type="protein sequence ID" value="KAH6585531.1"/>
    <property type="molecule type" value="Genomic_DNA"/>
</dbReference>
<keyword evidence="2" id="KW-0547">Nucleotide-binding</keyword>
<dbReference type="PROSITE" id="PS51195">
    <property type="entry name" value="Q_MOTIF"/>
    <property type="match status" value="1"/>
</dbReference>
<evidence type="ECO:0000256" key="8">
    <source>
        <dbReference type="SAM" id="SignalP"/>
    </source>
</evidence>